<dbReference type="Pfam" id="PF03352">
    <property type="entry name" value="Adenine_glyco"/>
    <property type="match status" value="1"/>
</dbReference>
<reference evidence="2 3" key="1">
    <citation type="submission" date="2016-11" db="EMBL/GenBank/DDBJ databases">
        <authorList>
            <person name="Jaros S."/>
            <person name="Januszkiewicz K."/>
            <person name="Wedrychowicz H."/>
        </authorList>
    </citation>
    <scope>NUCLEOTIDE SEQUENCE [LARGE SCALE GENOMIC DNA]</scope>
    <source>
        <strain evidence="2 3">DSM 10502</strain>
    </source>
</reference>
<dbReference type="EMBL" id="FQUG01000010">
    <property type="protein sequence ID" value="SHF25626.1"/>
    <property type="molecule type" value="Genomic_DNA"/>
</dbReference>
<feature type="binding site" evidence="1">
    <location>
        <position position="179"/>
    </location>
    <ligand>
        <name>Zn(2+)</name>
        <dbReference type="ChEBI" id="CHEBI:29105"/>
    </ligand>
</feature>
<evidence type="ECO:0000313" key="2">
    <source>
        <dbReference type="EMBL" id="SHF25626.1"/>
    </source>
</evidence>
<dbReference type="InterPro" id="IPR011257">
    <property type="entry name" value="DNA_glycosylase"/>
</dbReference>
<sequence length="205" mass="24329">MAYCDWAGCNGKMQRYHDEEWGIPLHDDIKQFEFLMMEAMQCGLNWNMMIQKREIFHECFADFDFDKIAAFDEKDVQRIMEAPGMIRSPMKIRAVIHNARCFQKLREEWGSFSNYIWHWSDGKTILYDHHAEGMIPASNGLSVKISRDLKKRGFKYLGPVTIYSHLQACGIINDHDKNCKRYSYINENFPTVRKKRLLEKDARQF</sequence>
<dbReference type="InterPro" id="IPR005019">
    <property type="entry name" value="Adenine_glyco"/>
</dbReference>
<evidence type="ECO:0000313" key="3">
    <source>
        <dbReference type="Proteomes" id="UP000184404"/>
    </source>
</evidence>
<dbReference type="OrthoDB" id="9807664at2"/>
<feature type="binding site" evidence="1">
    <location>
        <position position="4"/>
    </location>
    <ligand>
        <name>Zn(2+)</name>
        <dbReference type="ChEBI" id="CHEBI:29105"/>
    </ligand>
</feature>
<dbReference type="STRING" id="1123243.SAMN02745190_02218"/>
<name>A0A1M5A6H8_9FIRM</name>
<organism evidence="2 3">
    <name type="scientific">Schwartzia succinivorans DSM 10502</name>
    <dbReference type="NCBI Taxonomy" id="1123243"/>
    <lineage>
        <taxon>Bacteria</taxon>
        <taxon>Bacillati</taxon>
        <taxon>Bacillota</taxon>
        <taxon>Negativicutes</taxon>
        <taxon>Selenomonadales</taxon>
        <taxon>Selenomonadaceae</taxon>
        <taxon>Schwartzia</taxon>
    </lineage>
</organism>
<proteinExistence type="predicted"/>
<accession>A0A1M5A6H8</accession>
<keyword evidence="3" id="KW-1185">Reference proteome</keyword>
<feature type="binding site" evidence="1">
    <location>
        <position position="175"/>
    </location>
    <ligand>
        <name>Zn(2+)</name>
        <dbReference type="ChEBI" id="CHEBI:29105"/>
    </ligand>
</feature>
<dbReference type="PANTHER" id="PTHR30037">
    <property type="entry name" value="DNA-3-METHYLADENINE GLYCOSYLASE 1"/>
    <property type="match status" value="1"/>
</dbReference>
<dbReference type="InterPro" id="IPR052891">
    <property type="entry name" value="DNA-3mA_glycosylase"/>
</dbReference>
<feature type="binding site" evidence="1">
    <location>
        <position position="17"/>
    </location>
    <ligand>
        <name>Zn(2+)</name>
        <dbReference type="ChEBI" id="CHEBI:29105"/>
    </ligand>
</feature>
<gene>
    <name evidence="2" type="ORF">SAMN02745190_02218</name>
</gene>
<protein>
    <submittedName>
        <fullName evidence="2">DNA-3-methyladenine glycosylase I</fullName>
    </submittedName>
</protein>
<evidence type="ECO:0000256" key="1">
    <source>
        <dbReference type="PIRSR" id="PIRSR605019-1"/>
    </source>
</evidence>
<dbReference type="GO" id="GO:0046872">
    <property type="term" value="F:metal ion binding"/>
    <property type="evidence" value="ECO:0007669"/>
    <property type="project" value="UniProtKB-KW"/>
</dbReference>
<dbReference type="PANTHER" id="PTHR30037:SF4">
    <property type="entry name" value="DNA-3-METHYLADENINE GLYCOSYLASE I"/>
    <property type="match status" value="1"/>
</dbReference>
<dbReference type="RefSeq" id="WP_072936322.1">
    <property type="nucleotide sequence ID" value="NZ_FQUG01000010.1"/>
</dbReference>
<dbReference type="GO" id="GO:0006284">
    <property type="term" value="P:base-excision repair"/>
    <property type="evidence" value="ECO:0007669"/>
    <property type="project" value="InterPro"/>
</dbReference>
<dbReference type="Gene3D" id="1.10.340.30">
    <property type="entry name" value="Hypothetical protein, domain 2"/>
    <property type="match status" value="1"/>
</dbReference>
<dbReference type="Proteomes" id="UP000184404">
    <property type="component" value="Unassembled WGS sequence"/>
</dbReference>
<keyword evidence="1" id="KW-0862">Zinc</keyword>
<keyword evidence="1" id="KW-0479">Metal-binding</keyword>
<dbReference type="SUPFAM" id="SSF48150">
    <property type="entry name" value="DNA-glycosylase"/>
    <property type="match status" value="1"/>
</dbReference>
<dbReference type="AlphaFoldDB" id="A0A1M5A6H8"/>
<dbReference type="GO" id="GO:0008725">
    <property type="term" value="F:DNA-3-methyladenine glycosylase activity"/>
    <property type="evidence" value="ECO:0007669"/>
    <property type="project" value="InterPro"/>
</dbReference>